<protein>
    <recommendedName>
        <fullName evidence="9">G-protein coupled receptors family 3 profile domain-containing protein</fullName>
    </recommendedName>
</protein>
<evidence type="ECO:0000256" key="6">
    <source>
        <dbReference type="ARBA" id="ARBA00023180"/>
    </source>
</evidence>
<comment type="subcellular location">
    <subcellularLocation>
        <location evidence="1">Membrane</location>
        <topology evidence="1">Multi-pass membrane protein</topology>
    </subcellularLocation>
</comment>
<accession>A0A507EEG8</accession>
<feature type="transmembrane region" description="Helical" evidence="7">
    <location>
        <begin position="669"/>
        <end position="687"/>
    </location>
</feature>
<dbReference type="PANTHER" id="PTHR24060">
    <property type="entry name" value="METABOTROPIC GLUTAMATE RECEPTOR"/>
    <property type="match status" value="1"/>
</dbReference>
<evidence type="ECO:0000259" key="9">
    <source>
        <dbReference type="PROSITE" id="PS50259"/>
    </source>
</evidence>
<name>A0A507EEG8_9FUNG</name>
<dbReference type="Pfam" id="PF00003">
    <property type="entry name" value="7tm_3"/>
    <property type="match status" value="1"/>
</dbReference>
<keyword evidence="8" id="KW-0732">Signal</keyword>
<evidence type="ECO:0000256" key="8">
    <source>
        <dbReference type="SAM" id="SignalP"/>
    </source>
</evidence>
<feature type="domain" description="G-protein coupled receptors family 3 profile" evidence="9">
    <location>
        <begin position="473"/>
        <end position="720"/>
    </location>
</feature>
<keyword evidence="5" id="KW-0675">Receptor</keyword>
<keyword evidence="3 7" id="KW-1133">Transmembrane helix</keyword>
<feature type="transmembrane region" description="Helical" evidence="7">
    <location>
        <begin position="475"/>
        <end position="497"/>
    </location>
</feature>
<keyword evidence="11" id="KW-1185">Reference proteome</keyword>
<feature type="signal peptide" evidence="8">
    <location>
        <begin position="1"/>
        <end position="18"/>
    </location>
</feature>
<feature type="transmembrane region" description="Helical" evidence="7">
    <location>
        <begin position="509"/>
        <end position="530"/>
    </location>
</feature>
<sequence>MKCAAIVLAVHVLSVTAGLNLTIGSVASYCAIRYMNFNSSLGSNFTEAYDPSIINLVDNSGFVYYQDLAILAAIQTINSDPSILPNITVTLKRFSDCGPYDPNAASDYAGFSAGYAAAITASDVTEIHTDVIGVIGDQYSTATRGVAQILSNAQIPYCSSAAGSPRFSNKAIYPYLWRTFAVSYAKQCVLILRYWGVKRIGIVYQSDNELGRANLVTLTNDLIDNGITVTTTIGLTSAFDEKAAVFACKSINRTDTRYIVNLGLDSFVTNVLYSLGTLGCVRENNVWMAISFPRVDPDSLPKLNDYLRGLVVFRGSFNEIMPSFVQEMDSITQTHLPKEYLYFNSYPTSYDCAMMMLLGFDKLLKSNPSFSSEMLSTRKLQNLMNFTLFQHLNYNGMTADDITLDSFGNLAAPSEYLTLLGENLTTRLFATSDLSASTINFYNTSLPIFRDGSARAPPDGPTFDYSKPSSTVQRIVVMTAAVTGMSLTVFCSLLILFHNTSKVVRAASIPETLTLLVGCCLSYCGLLLYMDSPAKQICHARVAVLIVSFGLTVSPVVFKSLFLIDIFASGKAYKNRAMLRKTQLKYRFTNCMFILFEVAIALVWFLKSHADTKAVLDATLGLNYHVCNARSNANPALVVGVYTFNLALCAALVYSSVRQRSIESSAHNDSTTMIILMITLALGFTLIEGINALESDGWTDFKVAMCIFIFTSAIVIGVLLPTILDLYQESLSARRYAAFDKNALRSQSREVSRTSERELSFQLSSSPHARKTSFTTEMSGRTCSYKYQLLQHTTEFVTWRLTNSVQCCNAWRLGVASVHSINSQKVWFSIATFRKTVCIPLPDNDSWMEARFGKLKFPRPKSQLGLEIEFADNVEAAAFLEELKKFTKLCYNRKHEMKEIESTLKGVSFRHEIKLS</sequence>
<feature type="transmembrane region" description="Helical" evidence="7">
    <location>
        <begin position="636"/>
        <end position="657"/>
    </location>
</feature>
<dbReference type="GO" id="GO:0016020">
    <property type="term" value="C:membrane"/>
    <property type="evidence" value="ECO:0007669"/>
    <property type="project" value="UniProtKB-SubCell"/>
</dbReference>
<dbReference type="Gene3D" id="3.40.50.2300">
    <property type="match status" value="2"/>
</dbReference>
<dbReference type="EMBL" id="QEAP01000662">
    <property type="protein sequence ID" value="TPX61598.1"/>
    <property type="molecule type" value="Genomic_DNA"/>
</dbReference>
<dbReference type="InterPro" id="IPR050726">
    <property type="entry name" value="mGluR"/>
</dbReference>
<dbReference type="PRINTS" id="PR00248">
    <property type="entry name" value="GPCRMGR"/>
</dbReference>
<evidence type="ECO:0000256" key="2">
    <source>
        <dbReference type="ARBA" id="ARBA00022692"/>
    </source>
</evidence>
<keyword evidence="6" id="KW-0325">Glycoprotein</keyword>
<keyword evidence="2 7" id="KW-0812">Transmembrane</keyword>
<keyword evidence="4 7" id="KW-0472">Membrane</keyword>
<reference evidence="10 11" key="1">
    <citation type="journal article" date="2019" name="Sci. Rep.">
        <title>Comparative genomics of chytrid fungi reveal insights into the obligate biotrophic and pathogenic lifestyle of Synchytrium endobioticum.</title>
        <authorList>
            <person name="van de Vossenberg B.T.L.H."/>
            <person name="Warris S."/>
            <person name="Nguyen H.D.T."/>
            <person name="van Gent-Pelzer M.P.E."/>
            <person name="Joly D.L."/>
            <person name="van de Geest H.C."/>
            <person name="Bonants P.J.M."/>
            <person name="Smith D.S."/>
            <person name="Levesque C.A."/>
            <person name="van der Lee T.A.J."/>
        </authorList>
    </citation>
    <scope>NUCLEOTIDE SEQUENCE [LARGE SCALE GENOMIC DNA]</scope>
    <source>
        <strain evidence="10 11">CBS 675.73</strain>
    </source>
</reference>
<comment type="caution">
    <text evidence="10">The sequence shown here is derived from an EMBL/GenBank/DDBJ whole genome shotgun (WGS) entry which is preliminary data.</text>
</comment>
<feature type="transmembrane region" description="Helical" evidence="7">
    <location>
        <begin position="588"/>
        <end position="606"/>
    </location>
</feature>
<gene>
    <name evidence="10" type="ORF">CcCBS67573_g08912</name>
</gene>
<evidence type="ECO:0000256" key="3">
    <source>
        <dbReference type="ARBA" id="ARBA00022989"/>
    </source>
</evidence>
<evidence type="ECO:0000256" key="7">
    <source>
        <dbReference type="SAM" id="Phobius"/>
    </source>
</evidence>
<evidence type="ECO:0000256" key="1">
    <source>
        <dbReference type="ARBA" id="ARBA00004141"/>
    </source>
</evidence>
<dbReference type="PROSITE" id="PS50259">
    <property type="entry name" value="G_PROTEIN_RECEP_F3_4"/>
    <property type="match status" value="1"/>
</dbReference>
<dbReference type="InterPro" id="IPR000337">
    <property type="entry name" value="GPCR_3"/>
</dbReference>
<feature type="transmembrane region" description="Helical" evidence="7">
    <location>
        <begin position="707"/>
        <end position="727"/>
    </location>
</feature>
<dbReference type="InterPro" id="IPR028082">
    <property type="entry name" value="Peripla_BP_I"/>
</dbReference>
<dbReference type="GO" id="GO:0004930">
    <property type="term" value="F:G protein-coupled receptor activity"/>
    <property type="evidence" value="ECO:0007669"/>
    <property type="project" value="InterPro"/>
</dbReference>
<proteinExistence type="predicted"/>
<dbReference type="InterPro" id="IPR001828">
    <property type="entry name" value="ANF_lig-bd_rcpt"/>
</dbReference>
<evidence type="ECO:0000313" key="11">
    <source>
        <dbReference type="Proteomes" id="UP000320333"/>
    </source>
</evidence>
<dbReference type="Proteomes" id="UP000320333">
    <property type="component" value="Unassembled WGS sequence"/>
</dbReference>
<feature type="transmembrane region" description="Helical" evidence="7">
    <location>
        <begin position="542"/>
        <end position="567"/>
    </location>
</feature>
<dbReference type="SUPFAM" id="SSF53822">
    <property type="entry name" value="Periplasmic binding protein-like I"/>
    <property type="match status" value="1"/>
</dbReference>
<evidence type="ECO:0000313" key="10">
    <source>
        <dbReference type="EMBL" id="TPX61598.1"/>
    </source>
</evidence>
<dbReference type="STRING" id="246404.A0A507EEG8"/>
<evidence type="ECO:0000256" key="5">
    <source>
        <dbReference type="ARBA" id="ARBA00023170"/>
    </source>
</evidence>
<organism evidence="10 11">
    <name type="scientific">Chytriomyces confervae</name>
    <dbReference type="NCBI Taxonomy" id="246404"/>
    <lineage>
        <taxon>Eukaryota</taxon>
        <taxon>Fungi</taxon>
        <taxon>Fungi incertae sedis</taxon>
        <taxon>Chytridiomycota</taxon>
        <taxon>Chytridiomycota incertae sedis</taxon>
        <taxon>Chytridiomycetes</taxon>
        <taxon>Chytridiales</taxon>
        <taxon>Chytriomycetaceae</taxon>
        <taxon>Chytriomyces</taxon>
    </lineage>
</organism>
<evidence type="ECO:0000256" key="4">
    <source>
        <dbReference type="ARBA" id="ARBA00023136"/>
    </source>
</evidence>
<dbReference type="AlphaFoldDB" id="A0A507EEG8"/>
<dbReference type="Pfam" id="PF01094">
    <property type="entry name" value="ANF_receptor"/>
    <property type="match status" value="1"/>
</dbReference>
<dbReference type="InterPro" id="IPR017978">
    <property type="entry name" value="GPCR_3_C"/>
</dbReference>
<feature type="chain" id="PRO_5021410253" description="G-protein coupled receptors family 3 profile domain-containing protein" evidence="8">
    <location>
        <begin position="19"/>
        <end position="916"/>
    </location>
</feature>
<dbReference type="OrthoDB" id="2121893at2759"/>